<dbReference type="Proteomes" id="UP000252698">
    <property type="component" value="Chromosome"/>
</dbReference>
<name>A0A2Z5JN15_STRAR</name>
<dbReference type="GO" id="GO:0016853">
    <property type="term" value="F:isomerase activity"/>
    <property type="evidence" value="ECO:0007669"/>
    <property type="project" value="UniProtKB-KW"/>
</dbReference>
<feature type="domain" description="SnoaL-like" evidence="1">
    <location>
        <begin position="11"/>
        <end position="109"/>
    </location>
</feature>
<dbReference type="KEGG" id="sata:C5746_38480"/>
<dbReference type="SUPFAM" id="SSF54427">
    <property type="entry name" value="NTF2-like"/>
    <property type="match status" value="1"/>
</dbReference>
<dbReference type="AlphaFoldDB" id="A0A2Z5JN15"/>
<dbReference type="InterPro" id="IPR037401">
    <property type="entry name" value="SnoaL-like"/>
</dbReference>
<sequence>MIFVEEAIRLVERYYDLVDQNDIPGLVSLFTTDVVYERPGYPPLRGIGELERFYRQDRVIESGKHSLRGVVTNKELIAVHGDFEGRLKNGKDVCVRFADFFQVAQEGLFRRRDTYFFSPQV</sequence>
<evidence type="ECO:0000259" key="1">
    <source>
        <dbReference type="Pfam" id="PF12680"/>
    </source>
</evidence>
<dbReference type="InterPro" id="IPR032710">
    <property type="entry name" value="NTF2-like_dom_sf"/>
</dbReference>
<dbReference type="Pfam" id="PF12680">
    <property type="entry name" value="SnoaL_2"/>
    <property type="match status" value="1"/>
</dbReference>
<protein>
    <submittedName>
        <fullName evidence="2">Ketosteroid isomerase</fullName>
    </submittedName>
</protein>
<dbReference type="Gene3D" id="3.10.450.50">
    <property type="match status" value="1"/>
</dbReference>
<dbReference type="EMBL" id="CP027306">
    <property type="protein sequence ID" value="AXE81846.1"/>
    <property type="molecule type" value="Genomic_DNA"/>
</dbReference>
<dbReference type="GeneID" id="95524196"/>
<accession>A0A2Z5JN15</accession>
<gene>
    <name evidence="2" type="ORF">C5746_38480</name>
</gene>
<reference evidence="2 3" key="1">
    <citation type="journal article" date="2018" name="Front. Microbiol.">
        <title>Genome Sequencing of Streptomyces atratus SCSIOZH16 and Activation Production of Nocardamine via Metabolic Engineering.</title>
        <authorList>
            <person name="Li Y."/>
            <person name="Zhang C."/>
            <person name="Liu C."/>
            <person name="Ju J."/>
            <person name="Ma J."/>
        </authorList>
    </citation>
    <scope>NUCLEOTIDE SEQUENCE [LARGE SCALE GENOMIC DNA]</scope>
    <source>
        <strain evidence="2 3">SCSIO_ZH16</strain>
    </source>
</reference>
<keyword evidence="2" id="KW-0413">Isomerase</keyword>
<evidence type="ECO:0000313" key="3">
    <source>
        <dbReference type="Proteomes" id="UP000252698"/>
    </source>
</evidence>
<dbReference type="RefSeq" id="WP_114248250.1">
    <property type="nucleotide sequence ID" value="NZ_CP027306.1"/>
</dbReference>
<organism evidence="2 3">
    <name type="scientific">Streptomyces atratus</name>
    <dbReference type="NCBI Taxonomy" id="1893"/>
    <lineage>
        <taxon>Bacteria</taxon>
        <taxon>Bacillati</taxon>
        <taxon>Actinomycetota</taxon>
        <taxon>Actinomycetes</taxon>
        <taxon>Kitasatosporales</taxon>
        <taxon>Streptomycetaceae</taxon>
        <taxon>Streptomyces</taxon>
    </lineage>
</organism>
<proteinExistence type="predicted"/>
<evidence type="ECO:0000313" key="2">
    <source>
        <dbReference type="EMBL" id="AXE81846.1"/>
    </source>
</evidence>